<dbReference type="SMART" id="SM00212">
    <property type="entry name" value="UBCc"/>
    <property type="match status" value="1"/>
</dbReference>
<keyword evidence="4" id="KW-1133">Transmembrane helix</keyword>
<accession>A0AA41SCQ6</accession>
<proteinExistence type="predicted"/>
<keyword evidence="2" id="KW-0833">Ubl conjugation pathway</keyword>
<dbReference type="GO" id="GO:0061631">
    <property type="term" value="F:ubiquitin conjugating enzyme activity"/>
    <property type="evidence" value="ECO:0007669"/>
    <property type="project" value="TreeGrafter"/>
</dbReference>
<evidence type="ECO:0000256" key="2">
    <source>
        <dbReference type="ARBA" id="ARBA00022786"/>
    </source>
</evidence>
<keyword evidence="4" id="KW-0812">Transmembrane</keyword>
<feature type="compositionally biased region" description="Basic and acidic residues" evidence="3">
    <location>
        <begin position="1"/>
        <end position="36"/>
    </location>
</feature>
<feature type="transmembrane region" description="Helical" evidence="4">
    <location>
        <begin position="373"/>
        <end position="402"/>
    </location>
</feature>
<comment type="caution">
    <text evidence="6">The sequence shown here is derived from an EMBL/GenBank/DDBJ whole genome shotgun (WGS) entry which is preliminary data.</text>
</comment>
<evidence type="ECO:0000256" key="4">
    <source>
        <dbReference type="SAM" id="Phobius"/>
    </source>
</evidence>
<organism evidence="6 7">
    <name type="scientific">Papaver nudicaule</name>
    <name type="common">Iceland poppy</name>
    <dbReference type="NCBI Taxonomy" id="74823"/>
    <lineage>
        <taxon>Eukaryota</taxon>
        <taxon>Viridiplantae</taxon>
        <taxon>Streptophyta</taxon>
        <taxon>Embryophyta</taxon>
        <taxon>Tracheophyta</taxon>
        <taxon>Spermatophyta</taxon>
        <taxon>Magnoliopsida</taxon>
        <taxon>Ranunculales</taxon>
        <taxon>Papaveraceae</taxon>
        <taxon>Papaveroideae</taxon>
        <taxon>Papaver</taxon>
    </lineage>
</organism>
<dbReference type="Pfam" id="PF00179">
    <property type="entry name" value="UQ_con"/>
    <property type="match status" value="1"/>
</dbReference>
<dbReference type="PANTHER" id="PTHR46116:SF19">
    <property type="entry name" value="UBIQUITIN-CONJUGATING ENZYME FAMILY PROTEIN"/>
    <property type="match status" value="1"/>
</dbReference>
<dbReference type="EMBL" id="JAJJMA010174444">
    <property type="protein sequence ID" value="MCL7037014.1"/>
    <property type="molecule type" value="Genomic_DNA"/>
</dbReference>
<keyword evidence="1" id="KW-0808">Transferase</keyword>
<dbReference type="PANTHER" id="PTHR46116">
    <property type="entry name" value="(E3-INDEPENDENT) E2 UBIQUITIN-CONJUGATING ENZYME"/>
    <property type="match status" value="1"/>
</dbReference>
<dbReference type="InterPro" id="IPR000608">
    <property type="entry name" value="UBC"/>
</dbReference>
<dbReference type="Proteomes" id="UP001177140">
    <property type="component" value="Unassembled WGS sequence"/>
</dbReference>
<dbReference type="Gene3D" id="3.10.110.10">
    <property type="entry name" value="Ubiquitin Conjugating Enzyme"/>
    <property type="match status" value="1"/>
</dbReference>
<dbReference type="SUPFAM" id="SSF54495">
    <property type="entry name" value="UBC-like"/>
    <property type="match status" value="1"/>
</dbReference>
<keyword evidence="4" id="KW-0472">Membrane</keyword>
<dbReference type="AlphaFoldDB" id="A0AA41SCQ6"/>
<dbReference type="PROSITE" id="PS50127">
    <property type="entry name" value="UBC_2"/>
    <property type="match status" value="1"/>
</dbReference>
<sequence>MENPHHEEMVEIRVDGGGSKKELDKEEKHIGKRSHDEEEVIQVRVEGKGMEEKDMNYKAIRREFKQFDIVKSIAQVNNKFTSDSALNASFSYRFERQNRIMQEWKLIKKGLPDSIYVRVHEERTDLMEALIIGGAGTPYSDGLFFFHITFPSNYPKVPPRLHFQPIYLYAHGCLCIDFLEYSFLKHRYDGWSIDIRQIKGLEKWNSKESSVLEILVSIQLSFQIEKPYFRNHDMNDHSLLEAIEKGYKFDESYACNKRVFRAKCWTILDTLEKPPALFEEFIGQHFRERAEAILIACRPYCRLKYGDHPIYETKFSNGYRYSMANMYAKLLKAFIKNGSSLDDYVGDINLEDDLNYYKTPLPPLPSRPPRQHWIFTAWNGCLGVALVLLLGTLFSICVWFVVNRHPKNSKA</sequence>
<feature type="domain" description="UBC core" evidence="5">
    <location>
        <begin position="95"/>
        <end position="266"/>
    </location>
</feature>
<gene>
    <name evidence="6" type="ORF">MKW94_001499</name>
</gene>
<keyword evidence="7" id="KW-1185">Reference proteome</keyword>
<name>A0AA41SCQ6_PAPNU</name>
<evidence type="ECO:0000259" key="5">
    <source>
        <dbReference type="PROSITE" id="PS50127"/>
    </source>
</evidence>
<evidence type="ECO:0000313" key="6">
    <source>
        <dbReference type="EMBL" id="MCL7037014.1"/>
    </source>
</evidence>
<evidence type="ECO:0000313" key="7">
    <source>
        <dbReference type="Proteomes" id="UP001177140"/>
    </source>
</evidence>
<evidence type="ECO:0000256" key="1">
    <source>
        <dbReference type="ARBA" id="ARBA00022679"/>
    </source>
</evidence>
<dbReference type="InterPro" id="IPR016135">
    <property type="entry name" value="UBQ-conjugating_enzyme/RWD"/>
</dbReference>
<evidence type="ECO:0000256" key="3">
    <source>
        <dbReference type="SAM" id="MobiDB-lite"/>
    </source>
</evidence>
<protein>
    <recommendedName>
        <fullName evidence="5">UBC core domain-containing protein</fullName>
    </recommendedName>
</protein>
<feature type="region of interest" description="Disordered" evidence="3">
    <location>
        <begin position="1"/>
        <end position="37"/>
    </location>
</feature>
<reference evidence="6" key="1">
    <citation type="submission" date="2022-03" db="EMBL/GenBank/DDBJ databases">
        <title>A functionally conserved STORR gene fusion in Papaver species that diverged 16.8 million years ago.</title>
        <authorList>
            <person name="Catania T."/>
        </authorList>
    </citation>
    <scope>NUCLEOTIDE SEQUENCE</scope>
    <source>
        <strain evidence="6">S-191538</strain>
    </source>
</reference>